<proteinExistence type="predicted"/>
<dbReference type="PANTHER" id="PTHR37984:SF15">
    <property type="entry name" value="INTEGRASE CATALYTIC DOMAIN-CONTAINING PROTEIN"/>
    <property type="match status" value="1"/>
</dbReference>
<dbReference type="STRING" id="6526.A0A2C9KH08"/>
<protein>
    <recommendedName>
        <fullName evidence="3">Integrase zinc-binding domain-containing protein</fullName>
    </recommendedName>
</protein>
<feature type="region of interest" description="Disordered" evidence="1">
    <location>
        <begin position="125"/>
        <end position="149"/>
    </location>
</feature>
<organism evidence="4 5">
    <name type="scientific">Biomphalaria glabrata</name>
    <name type="common">Bloodfluke planorb</name>
    <name type="synonym">Freshwater snail</name>
    <dbReference type="NCBI Taxonomy" id="6526"/>
    <lineage>
        <taxon>Eukaryota</taxon>
        <taxon>Metazoa</taxon>
        <taxon>Spiralia</taxon>
        <taxon>Lophotrochozoa</taxon>
        <taxon>Mollusca</taxon>
        <taxon>Gastropoda</taxon>
        <taxon>Heterobranchia</taxon>
        <taxon>Euthyneura</taxon>
        <taxon>Panpulmonata</taxon>
        <taxon>Hygrophila</taxon>
        <taxon>Lymnaeoidea</taxon>
        <taxon>Planorbidae</taxon>
        <taxon>Biomphalaria</taxon>
    </lineage>
</organism>
<keyword evidence="2" id="KW-0732">Signal</keyword>
<dbReference type="Pfam" id="PF17921">
    <property type="entry name" value="Integrase_H2C2"/>
    <property type="match status" value="1"/>
</dbReference>
<sequence>MNLKIVTASFLFLCLDVIANVSHQCTSNLFYCTKRMTRMLGNMEDKSSLCRIIDIYIHCIEAHCNEFLSPCDTNKFKNSMLSRVTDCSNIEGVRDCTPQELLEWANNIERNQECYAVVTRSMTKPKEQFSSERTSQNESTPKTPVQNIQNESESVIRTLPENDDVPPQFQHDEFKHEQKIDSSLQRLYKKAQVNKQSKFTDEPYFQNGILMKNSHNKNETIQQVLVPQRYRREILATGHNLPHAGHMGVTRMKKRILEEFYWPSITKDVKKYVSSCHVCRMKRRRGNTIQSSQATKLMSKPTWTSLLTECPSLPITSPSPSPTCPSLTIGNKDSISQVLYENPRTLSFSAASYRDNLYGKQDRQFNNANSKEYTIPPDSNSSETETACQQASDIRNFVISACEQAEEATAKANRNTQARVNKTRKLRQFLPGDK</sequence>
<dbReference type="InterPro" id="IPR050951">
    <property type="entry name" value="Retrovirus_Pol_polyprotein"/>
</dbReference>
<feature type="signal peptide" evidence="2">
    <location>
        <begin position="1"/>
        <end position="19"/>
    </location>
</feature>
<evidence type="ECO:0000256" key="1">
    <source>
        <dbReference type="SAM" id="MobiDB-lite"/>
    </source>
</evidence>
<evidence type="ECO:0000259" key="3">
    <source>
        <dbReference type="Pfam" id="PF17921"/>
    </source>
</evidence>
<dbReference type="Proteomes" id="UP000076420">
    <property type="component" value="Unassembled WGS sequence"/>
</dbReference>
<evidence type="ECO:0000313" key="4">
    <source>
        <dbReference type="EnsemblMetazoa" id="BGLB019570-PA"/>
    </source>
</evidence>
<feature type="domain" description="Integrase zinc-binding" evidence="3">
    <location>
        <begin position="226"/>
        <end position="283"/>
    </location>
</feature>
<feature type="chain" id="PRO_5012338512" description="Integrase zinc-binding domain-containing protein" evidence="2">
    <location>
        <begin position="20"/>
        <end position="434"/>
    </location>
</feature>
<dbReference type="AlphaFoldDB" id="A0A2C9KH08"/>
<dbReference type="InterPro" id="IPR041588">
    <property type="entry name" value="Integrase_H2C2"/>
</dbReference>
<dbReference type="Gene3D" id="1.10.340.70">
    <property type="match status" value="1"/>
</dbReference>
<name>A0A2C9KH08_BIOGL</name>
<evidence type="ECO:0000256" key="2">
    <source>
        <dbReference type="SAM" id="SignalP"/>
    </source>
</evidence>
<dbReference type="FunFam" id="1.10.340.70:FF:000001">
    <property type="entry name" value="Retrovirus-related Pol polyprotein from transposon gypsy-like Protein"/>
    <property type="match status" value="1"/>
</dbReference>
<dbReference type="PANTHER" id="PTHR37984">
    <property type="entry name" value="PROTEIN CBG26694"/>
    <property type="match status" value="1"/>
</dbReference>
<dbReference type="VEuPathDB" id="VectorBase:BGLAX_035171"/>
<dbReference type="KEGG" id="bgt:106063696"/>
<feature type="compositionally biased region" description="Polar residues" evidence="1">
    <location>
        <begin position="131"/>
        <end position="149"/>
    </location>
</feature>
<dbReference type="VEuPathDB" id="VectorBase:BGLB019570"/>
<dbReference type="VEuPathDB" id="VectorBase:BGLAX_045919"/>
<gene>
    <name evidence="4" type="primary">106063696</name>
</gene>
<reference evidence="4" key="1">
    <citation type="submission" date="2020-05" db="UniProtKB">
        <authorList>
            <consortium name="EnsemblMetazoa"/>
        </authorList>
    </citation>
    <scope>IDENTIFICATION</scope>
    <source>
        <strain evidence="4">BB02</strain>
    </source>
</reference>
<accession>A0A2C9KH08</accession>
<dbReference type="EnsemblMetazoa" id="BGLB019570-RA">
    <property type="protein sequence ID" value="BGLB019570-PA"/>
    <property type="gene ID" value="BGLB019570"/>
</dbReference>
<evidence type="ECO:0000313" key="5">
    <source>
        <dbReference type="Proteomes" id="UP000076420"/>
    </source>
</evidence>